<reference evidence="4" key="1">
    <citation type="submission" date="2015-12" db="EMBL/GenBank/DDBJ databases">
        <authorList>
            <person name="Nair G.R."/>
            <person name="Kaur G."/>
            <person name="Mayilraj S."/>
        </authorList>
    </citation>
    <scope>NUCLEOTIDE SEQUENCE [LARGE SCALE GENOMIC DNA]</scope>
    <source>
        <strain evidence="4">CD08_4</strain>
    </source>
</reference>
<feature type="domain" description="Acyltransferase 3" evidence="2">
    <location>
        <begin position="16"/>
        <end position="335"/>
    </location>
</feature>
<dbReference type="OrthoDB" id="9796461at2"/>
<accession>A0A0W8I9V1</accession>
<evidence type="ECO:0000313" key="4">
    <source>
        <dbReference type="Proteomes" id="UP000053512"/>
    </source>
</evidence>
<dbReference type="GO" id="GO:0016020">
    <property type="term" value="C:membrane"/>
    <property type="evidence" value="ECO:0007669"/>
    <property type="project" value="TreeGrafter"/>
</dbReference>
<proteinExistence type="predicted"/>
<feature type="transmembrane region" description="Helical" evidence="1">
    <location>
        <begin position="89"/>
        <end position="111"/>
    </location>
</feature>
<organism evidence="3 4">
    <name type="scientific">Kocuria rosea subsp. polaris</name>
    <dbReference type="NCBI Taxonomy" id="136273"/>
    <lineage>
        <taxon>Bacteria</taxon>
        <taxon>Bacillati</taxon>
        <taxon>Actinomycetota</taxon>
        <taxon>Actinomycetes</taxon>
        <taxon>Micrococcales</taxon>
        <taxon>Micrococcaceae</taxon>
        <taxon>Kocuria</taxon>
    </lineage>
</organism>
<evidence type="ECO:0000313" key="3">
    <source>
        <dbReference type="EMBL" id="KUG56708.1"/>
    </source>
</evidence>
<comment type="caution">
    <text evidence="3">The sequence shown here is derived from an EMBL/GenBank/DDBJ whole genome shotgun (WGS) entry which is preliminary data.</text>
</comment>
<dbReference type="GO" id="GO:0000271">
    <property type="term" value="P:polysaccharide biosynthetic process"/>
    <property type="evidence" value="ECO:0007669"/>
    <property type="project" value="TreeGrafter"/>
</dbReference>
<feature type="transmembrane region" description="Helical" evidence="1">
    <location>
        <begin position="46"/>
        <end position="68"/>
    </location>
</feature>
<feature type="transmembrane region" description="Helical" evidence="1">
    <location>
        <begin position="296"/>
        <end position="315"/>
    </location>
</feature>
<gene>
    <name evidence="3" type="ORF">AVL61_06555</name>
</gene>
<dbReference type="InterPro" id="IPR050879">
    <property type="entry name" value="Acyltransferase_3"/>
</dbReference>
<dbReference type="Pfam" id="PF01757">
    <property type="entry name" value="Acyl_transf_3"/>
    <property type="match status" value="1"/>
</dbReference>
<dbReference type="GO" id="GO:0016747">
    <property type="term" value="F:acyltransferase activity, transferring groups other than amino-acyl groups"/>
    <property type="evidence" value="ECO:0007669"/>
    <property type="project" value="InterPro"/>
</dbReference>
<dbReference type="PANTHER" id="PTHR23028">
    <property type="entry name" value="ACETYLTRANSFERASE"/>
    <property type="match status" value="1"/>
</dbReference>
<feature type="transmembrane region" description="Helical" evidence="1">
    <location>
        <begin position="192"/>
        <end position="215"/>
    </location>
</feature>
<dbReference type="PANTHER" id="PTHR23028:SF131">
    <property type="entry name" value="BLR2367 PROTEIN"/>
    <property type="match status" value="1"/>
</dbReference>
<evidence type="ECO:0000256" key="1">
    <source>
        <dbReference type="SAM" id="Phobius"/>
    </source>
</evidence>
<dbReference type="AlphaFoldDB" id="A0A0W8I9V1"/>
<feature type="transmembrane region" description="Helical" evidence="1">
    <location>
        <begin position="166"/>
        <end position="186"/>
    </location>
</feature>
<keyword evidence="1" id="KW-0472">Membrane</keyword>
<feature type="transmembrane region" description="Helical" evidence="1">
    <location>
        <begin position="131"/>
        <end position="154"/>
    </location>
</feature>
<keyword evidence="1" id="KW-1133">Transmembrane helix</keyword>
<dbReference type="Proteomes" id="UP000053512">
    <property type="component" value="Unassembled WGS sequence"/>
</dbReference>
<feature type="transmembrane region" description="Helical" evidence="1">
    <location>
        <begin position="253"/>
        <end position="275"/>
    </location>
</feature>
<protein>
    <recommendedName>
        <fullName evidence="2">Acyltransferase 3 domain-containing protein</fullName>
    </recommendedName>
</protein>
<evidence type="ECO:0000259" key="2">
    <source>
        <dbReference type="Pfam" id="PF01757"/>
    </source>
</evidence>
<dbReference type="EMBL" id="LQBK01000022">
    <property type="protein sequence ID" value="KUG56708.1"/>
    <property type="molecule type" value="Genomic_DNA"/>
</dbReference>
<feature type="transmembrane region" description="Helical" evidence="1">
    <location>
        <begin position="12"/>
        <end position="34"/>
    </location>
</feature>
<keyword evidence="1" id="KW-0812">Transmembrane</keyword>
<feature type="transmembrane region" description="Helical" evidence="1">
    <location>
        <begin position="321"/>
        <end position="345"/>
    </location>
</feature>
<dbReference type="InterPro" id="IPR002656">
    <property type="entry name" value="Acyl_transf_3_dom"/>
</dbReference>
<name>A0A0W8I9V1_KOCRO</name>
<feature type="transmembrane region" description="Helical" evidence="1">
    <location>
        <begin position="227"/>
        <end position="247"/>
    </location>
</feature>
<sequence>MRRLPPTASSQVHLRSLTSLRFFAALMVVMLHASQQLEPMAGTDSVVGFGYTGVGFFFVLSGFVLAWSRNPGLSKGQFYWRRFARVWPLHALTTLLAVPVALFTGAGLAWAALPFVLTMTQSWAPPGELRYAFNGVSWSLSCEVFFYLLFPALVGPISQRIRLMPAIAGAFLAMGVLGAIGVIALPSEVLGYLFYTMPPFRLGEFIIGICLALALQRGWRPRFTVGQALVGAVLMYAVLMAGMLLTFGEPARLPYVVADLWMLPSFMAIIVAAAAGDINNDGGFLRSSVLVRLGQWSFALYLIHELILKTAGLWVDSLNPGMGAFAALVVVAVAVGASGVLYEWFERPVESRLRKWGNSRAATKVDVRV</sequence>